<dbReference type="InterPro" id="IPR057326">
    <property type="entry name" value="KR_dom"/>
</dbReference>
<feature type="domain" description="Ketoreductase" evidence="3">
    <location>
        <begin position="10"/>
        <end position="202"/>
    </location>
</feature>
<dbReference type="CDD" id="cd05233">
    <property type="entry name" value="SDR_c"/>
    <property type="match status" value="1"/>
</dbReference>
<dbReference type="NCBIfam" id="NF005559">
    <property type="entry name" value="PRK07231.1"/>
    <property type="match status" value="1"/>
</dbReference>
<protein>
    <submittedName>
        <fullName evidence="4">Meso-butanediol dehydrogenase/(S,S)-butanediol dehydrogenase/diacetyl reductase</fullName>
    </submittedName>
</protein>
<dbReference type="RefSeq" id="WP_130499360.1">
    <property type="nucleotide sequence ID" value="NZ_SHMP01000003.1"/>
</dbReference>
<dbReference type="PANTHER" id="PTHR43639:SF1">
    <property type="entry name" value="SHORT-CHAIN DEHYDROGENASE_REDUCTASE FAMILY PROTEIN"/>
    <property type="match status" value="1"/>
</dbReference>
<evidence type="ECO:0000313" key="4">
    <source>
        <dbReference type="EMBL" id="RZV12044.1"/>
    </source>
</evidence>
<dbReference type="OrthoDB" id="281764at2157"/>
<sequence length="269" mass="28302">MVKKRNLDGTVAIVTGAAGEIGGGIARELAAAGCNIVLADIGVTESAADDDSKPDNIDHAEALADEIEASTDSEAVIVECDVTSADQTEELVDATLDEFGRLDILVNNAGIITYSPVEELDESEWDAVMDVNAKGVFLCSRAAIPELKDGGSIINTASIAGEMSAAGIAHYAASKHAVMALTKTLALELAEDDVTVNAICPGIVDTPMWRDVLTPASEEPYEETIQRSIPLNRDQKPDDMGRLAVFFAENRNVTGEAVKVDGGITQDVL</sequence>
<organism evidence="4 5">
    <name type="scientific">Natrinema hispanicum</name>
    <dbReference type="NCBI Taxonomy" id="392421"/>
    <lineage>
        <taxon>Archaea</taxon>
        <taxon>Methanobacteriati</taxon>
        <taxon>Methanobacteriota</taxon>
        <taxon>Stenosarchaea group</taxon>
        <taxon>Halobacteria</taxon>
        <taxon>Halobacteriales</taxon>
        <taxon>Natrialbaceae</taxon>
        <taxon>Natrinema</taxon>
    </lineage>
</organism>
<proteinExistence type="inferred from homology"/>
<evidence type="ECO:0000256" key="1">
    <source>
        <dbReference type="ARBA" id="ARBA00006484"/>
    </source>
</evidence>
<gene>
    <name evidence="4" type="ORF">BDK88_0934</name>
</gene>
<dbReference type="Gene3D" id="3.40.50.720">
    <property type="entry name" value="NAD(P)-binding Rossmann-like Domain"/>
    <property type="match status" value="1"/>
</dbReference>
<dbReference type="AlphaFoldDB" id="A0A482YBC8"/>
<comment type="similarity">
    <text evidence="1">Belongs to the short-chain dehydrogenases/reductases (SDR) family.</text>
</comment>
<evidence type="ECO:0000259" key="3">
    <source>
        <dbReference type="SMART" id="SM00822"/>
    </source>
</evidence>
<reference evidence="4 5" key="1">
    <citation type="submission" date="2019-02" db="EMBL/GenBank/DDBJ databases">
        <title>Genomic Encyclopedia of Archaeal and Bacterial Type Strains, Phase II (KMG-II): from individual species to whole genera.</title>
        <authorList>
            <person name="Goeker M."/>
        </authorList>
    </citation>
    <scope>NUCLEOTIDE SEQUENCE [LARGE SCALE GENOMIC DNA]</scope>
    <source>
        <strain evidence="4 5">DSM 18328</strain>
    </source>
</reference>
<evidence type="ECO:0000313" key="5">
    <source>
        <dbReference type="Proteomes" id="UP000291097"/>
    </source>
</evidence>
<evidence type="ECO:0000256" key="2">
    <source>
        <dbReference type="ARBA" id="ARBA00023002"/>
    </source>
</evidence>
<dbReference type="Pfam" id="PF13561">
    <property type="entry name" value="adh_short_C2"/>
    <property type="match status" value="1"/>
</dbReference>
<dbReference type="EMBL" id="SHMP01000003">
    <property type="protein sequence ID" value="RZV12044.1"/>
    <property type="molecule type" value="Genomic_DNA"/>
</dbReference>
<name>A0A482YBC8_9EURY</name>
<comment type="caution">
    <text evidence="4">The sequence shown here is derived from an EMBL/GenBank/DDBJ whole genome shotgun (WGS) entry which is preliminary data.</text>
</comment>
<dbReference type="InterPro" id="IPR036291">
    <property type="entry name" value="NAD(P)-bd_dom_sf"/>
</dbReference>
<accession>A0A482YBC8</accession>
<dbReference type="PROSITE" id="PS00061">
    <property type="entry name" value="ADH_SHORT"/>
    <property type="match status" value="1"/>
</dbReference>
<dbReference type="GO" id="GO:0016491">
    <property type="term" value="F:oxidoreductase activity"/>
    <property type="evidence" value="ECO:0007669"/>
    <property type="project" value="UniProtKB-KW"/>
</dbReference>
<dbReference type="SMART" id="SM00822">
    <property type="entry name" value="PKS_KR"/>
    <property type="match status" value="1"/>
</dbReference>
<dbReference type="Proteomes" id="UP000291097">
    <property type="component" value="Unassembled WGS sequence"/>
</dbReference>
<dbReference type="InterPro" id="IPR002347">
    <property type="entry name" value="SDR_fam"/>
</dbReference>
<dbReference type="PRINTS" id="PR00081">
    <property type="entry name" value="GDHRDH"/>
</dbReference>
<dbReference type="SUPFAM" id="SSF51735">
    <property type="entry name" value="NAD(P)-binding Rossmann-fold domains"/>
    <property type="match status" value="1"/>
</dbReference>
<dbReference type="FunFam" id="3.40.50.720:FF:000084">
    <property type="entry name" value="Short-chain dehydrogenase reductase"/>
    <property type="match status" value="1"/>
</dbReference>
<dbReference type="PRINTS" id="PR00080">
    <property type="entry name" value="SDRFAMILY"/>
</dbReference>
<keyword evidence="2" id="KW-0560">Oxidoreductase</keyword>
<dbReference type="PANTHER" id="PTHR43639">
    <property type="entry name" value="OXIDOREDUCTASE, SHORT-CHAIN DEHYDROGENASE/REDUCTASE FAMILY (AFU_ORTHOLOGUE AFUA_5G02870)"/>
    <property type="match status" value="1"/>
</dbReference>
<dbReference type="InterPro" id="IPR020904">
    <property type="entry name" value="Sc_DH/Rdtase_CS"/>
</dbReference>